<dbReference type="NCBIfam" id="TIGR03144">
    <property type="entry name" value="cytochr_II_ccsB"/>
    <property type="match status" value="1"/>
</dbReference>
<proteinExistence type="predicted"/>
<organism evidence="8 9">
    <name type="scientific">Gleimia hominis</name>
    <dbReference type="NCBI Taxonomy" id="595468"/>
    <lineage>
        <taxon>Bacteria</taxon>
        <taxon>Bacillati</taxon>
        <taxon>Actinomycetota</taxon>
        <taxon>Actinomycetes</taxon>
        <taxon>Actinomycetales</taxon>
        <taxon>Actinomycetaceae</taxon>
        <taxon>Gleimia</taxon>
    </lineage>
</organism>
<feature type="transmembrane region" description="Helical" evidence="6">
    <location>
        <begin position="212"/>
        <end position="235"/>
    </location>
</feature>
<dbReference type="PANTHER" id="PTHR30071:SF1">
    <property type="entry name" value="CYTOCHROME B_B6 PROTEIN-RELATED"/>
    <property type="match status" value="1"/>
</dbReference>
<dbReference type="Pfam" id="PF01578">
    <property type="entry name" value="Cytochrom_C_asm"/>
    <property type="match status" value="1"/>
</dbReference>
<reference evidence="8 9" key="1">
    <citation type="submission" date="2023-06" db="EMBL/GenBank/DDBJ databases">
        <title>Draft genome sequence of Gleimia hominis type strain CCUG 57540T.</title>
        <authorList>
            <person name="Salva-Serra F."/>
            <person name="Cardew S."/>
            <person name="Jensie Markopoulos S."/>
            <person name="Ohlen M."/>
            <person name="Inganas E."/>
            <person name="Svensson-Stadler L."/>
            <person name="Moore E.R.B."/>
        </authorList>
    </citation>
    <scope>NUCLEOTIDE SEQUENCE [LARGE SCALE GENOMIC DNA]</scope>
    <source>
        <strain evidence="8 9">CCUG 57540</strain>
    </source>
</reference>
<dbReference type="PANTHER" id="PTHR30071">
    <property type="entry name" value="HEME EXPORTER PROTEIN C"/>
    <property type="match status" value="1"/>
</dbReference>
<feature type="transmembrane region" description="Helical" evidence="6">
    <location>
        <begin position="247"/>
        <end position="265"/>
    </location>
</feature>
<keyword evidence="5 6" id="KW-0472">Membrane</keyword>
<evidence type="ECO:0000256" key="3">
    <source>
        <dbReference type="ARBA" id="ARBA00022748"/>
    </source>
</evidence>
<evidence type="ECO:0000313" key="9">
    <source>
        <dbReference type="Proteomes" id="UP001247542"/>
    </source>
</evidence>
<feature type="transmembrane region" description="Helical" evidence="6">
    <location>
        <begin position="129"/>
        <end position="146"/>
    </location>
</feature>
<feature type="transmembrane region" description="Helical" evidence="6">
    <location>
        <begin position="68"/>
        <end position="93"/>
    </location>
</feature>
<evidence type="ECO:0000256" key="2">
    <source>
        <dbReference type="ARBA" id="ARBA00022692"/>
    </source>
</evidence>
<evidence type="ECO:0000256" key="1">
    <source>
        <dbReference type="ARBA" id="ARBA00004141"/>
    </source>
</evidence>
<sequence>MISMLIAQYALVVAIIFTVLALGAQILVVTTRQQQTAAQTSRATVSVGDGPAEYVSNEAPGSAKERKYYFYAVAFTAVAFVLLTAYLVLRMIHTGHGPFANQHEFSVAFGWGILLALLFFMWRYKVRTIALFVLPVVALMLIYATQLDTEIRPLVPALKNNLLLTFHVGFAVVAYGAACVSFGAAVVYLALPYLPFKRLPRPEVLDEVGYRAAAFTFPLLTIMIILGSIWANVAWGRYWGWDPKETASFVTWLIYGAYLHARVTLKWKGTRSAVLLILGFVAVLFTYFGNHFFDSLHSYA</sequence>
<feature type="domain" description="Cytochrome c assembly protein" evidence="7">
    <location>
        <begin position="109"/>
        <end position="293"/>
    </location>
</feature>
<keyword evidence="4 6" id="KW-1133">Transmembrane helix</keyword>
<comment type="caution">
    <text evidence="8">The sequence shown here is derived from an EMBL/GenBank/DDBJ whole genome shotgun (WGS) entry which is preliminary data.</text>
</comment>
<feature type="transmembrane region" description="Helical" evidence="6">
    <location>
        <begin position="166"/>
        <end position="191"/>
    </location>
</feature>
<evidence type="ECO:0000259" key="7">
    <source>
        <dbReference type="Pfam" id="PF01578"/>
    </source>
</evidence>
<feature type="transmembrane region" description="Helical" evidence="6">
    <location>
        <begin position="6"/>
        <end position="29"/>
    </location>
</feature>
<keyword evidence="3" id="KW-0201">Cytochrome c-type biogenesis</keyword>
<evidence type="ECO:0000256" key="4">
    <source>
        <dbReference type="ARBA" id="ARBA00022989"/>
    </source>
</evidence>
<feature type="transmembrane region" description="Helical" evidence="6">
    <location>
        <begin position="272"/>
        <end position="293"/>
    </location>
</feature>
<evidence type="ECO:0000313" key="8">
    <source>
        <dbReference type="EMBL" id="MDT3768003.1"/>
    </source>
</evidence>
<gene>
    <name evidence="8" type="primary">ccsB</name>
    <name evidence="8" type="ORF">QS713_08030</name>
</gene>
<dbReference type="Proteomes" id="UP001247542">
    <property type="component" value="Unassembled WGS sequence"/>
</dbReference>
<dbReference type="RefSeq" id="WP_313274281.1">
    <property type="nucleotide sequence ID" value="NZ_JASXSX010000004.1"/>
</dbReference>
<keyword evidence="9" id="KW-1185">Reference proteome</keyword>
<feature type="transmembrane region" description="Helical" evidence="6">
    <location>
        <begin position="105"/>
        <end position="122"/>
    </location>
</feature>
<protein>
    <submittedName>
        <fullName evidence="8">C-type cytochrome biogenesis protein CcsB</fullName>
    </submittedName>
</protein>
<dbReference type="InterPro" id="IPR045062">
    <property type="entry name" value="Cyt_c_biogenesis_CcsA/CcmC"/>
</dbReference>
<evidence type="ECO:0000256" key="6">
    <source>
        <dbReference type="SAM" id="Phobius"/>
    </source>
</evidence>
<keyword evidence="2 6" id="KW-0812">Transmembrane</keyword>
<dbReference type="InterPro" id="IPR017562">
    <property type="entry name" value="Cyt_c_biogenesis_CcsA"/>
</dbReference>
<accession>A0ABU3ICL4</accession>
<dbReference type="EMBL" id="JASXSX010000004">
    <property type="protein sequence ID" value="MDT3768003.1"/>
    <property type="molecule type" value="Genomic_DNA"/>
</dbReference>
<evidence type="ECO:0000256" key="5">
    <source>
        <dbReference type="ARBA" id="ARBA00023136"/>
    </source>
</evidence>
<name>A0ABU3ICL4_9ACTO</name>
<comment type="subcellular location">
    <subcellularLocation>
        <location evidence="1">Membrane</location>
        <topology evidence="1">Multi-pass membrane protein</topology>
    </subcellularLocation>
</comment>
<dbReference type="InterPro" id="IPR002541">
    <property type="entry name" value="Cyt_c_assembly"/>
</dbReference>